<gene>
    <name evidence="3" type="ORF">SAE01_36580</name>
</gene>
<dbReference type="Proteomes" id="UP000321513">
    <property type="component" value="Unassembled WGS sequence"/>
</dbReference>
<dbReference type="SUPFAM" id="SSF103088">
    <property type="entry name" value="OmpA-like"/>
    <property type="match status" value="1"/>
</dbReference>
<dbReference type="OrthoDB" id="1522982at2"/>
<dbReference type="Gene3D" id="3.30.1330.60">
    <property type="entry name" value="OmpA-like domain"/>
    <property type="match status" value="1"/>
</dbReference>
<dbReference type="Pfam" id="PF00691">
    <property type="entry name" value="OmpA"/>
    <property type="match status" value="1"/>
</dbReference>
<protein>
    <recommendedName>
        <fullName evidence="2">OmpA-like domain-containing protein</fullName>
    </recommendedName>
</protein>
<evidence type="ECO:0000259" key="2">
    <source>
        <dbReference type="Pfam" id="PF00691"/>
    </source>
</evidence>
<keyword evidence="4" id="KW-1185">Reference proteome</keyword>
<proteinExistence type="predicted"/>
<accession>A0A512BGS0</accession>
<organism evidence="3 4">
    <name type="scientific">Segetibacter aerophilus</name>
    <dbReference type="NCBI Taxonomy" id="670293"/>
    <lineage>
        <taxon>Bacteria</taxon>
        <taxon>Pseudomonadati</taxon>
        <taxon>Bacteroidota</taxon>
        <taxon>Chitinophagia</taxon>
        <taxon>Chitinophagales</taxon>
        <taxon>Chitinophagaceae</taxon>
        <taxon>Segetibacter</taxon>
    </lineage>
</organism>
<reference evidence="3 4" key="1">
    <citation type="submission" date="2019-07" db="EMBL/GenBank/DDBJ databases">
        <title>Whole genome shotgun sequence of Segetibacter aerophilus NBRC 106135.</title>
        <authorList>
            <person name="Hosoyama A."/>
            <person name="Uohara A."/>
            <person name="Ohji S."/>
            <person name="Ichikawa N."/>
        </authorList>
    </citation>
    <scope>NUCLEOTIDE SEQUENCE [LARGE SCALE GENOMIC DNA]</scope>
    <source>
        <strain evidence="3 4">NBRC 106135</strain>
    </source>
</reference>
<feature type="domain" description="OmpA-like" evidence="2">
    <location>
        <begin position="47"/>
        <end position="127"/>
    </location>
</feature>
<dbReference type="InterPro" id="IPR006665">
    <property type="entry name" value="OmpA-like"/>
</dbReference>
<evidence type="ECO:0000256" key="1">
    <source>
        <dbReference type="SAM" id="MobiDB-lite"/>
    </source>
</evidence>
<dbReference type="RefSeq" id="WP_147205274.1">
    <property type="nucleotide sequence ID" value="NZ_BJYT01000017.1"/>
</dbReference>
<dbReference type="EMBL" id="BJYT01000017">
    <property type="protein sequence ID" value="GEO11162.1"/>
    <property type="molecule type" value="Genomic_DNA"/>
</dbReference>
<name>A0A512BGS0_9BACT</name>
<sequence>MVVNLKYFQYNLTSITLGMLFSVMAFSVSGQSGRSNCKLGPLPSVQFASGSSKLLNSSIALLSAAAQNIKENPGCKVKIVGFGTYDKRTQQLSWDHVNAVIRYFVEKQGIAEDRFIFIYGEDGPATSVDILATTEDGPETVPAPHPTYSSSGPKRRN</sequence>
<dbReference type="AlphaFoldDB" id="A0A512BGS0"/>
<comment type="caution">
    <text evidence="3">The sequence shown here is derived from an EMBL/GenBank/DDBJ whole genome shotgun (WGS) entry which is preliminary data.</text>
</comment>
<dbReference type="InterPro" id="IPR036737">
    <property type="entry name" value="OmpA-like_sf"/>
</dbReference>
<evidence type="ECO:0000313" key="3">
    <source>
        <dbReference type="EMBL" id="GEO11162.1"/>
    </source>
</evidence>
<evidence type="ECO:0000313" key="4">
    <source>
        <dbReference type="Proteomes" id="UP000321513"/>
    </source>
</evidence>
<feature type="compositionally biased region" description="Polar residues" evidence="1">
    <location>
        <begin position="147"/>
        <end position="157"/>
    </location>
</feature>
<feature type="region of interest" description="Disordered" evidence="1">
    <location>
        <begin position="134"/>
        <end position="157"/>
    </location>
</feature>